<evidence type="ECO:0000256" key="1">
    <source>
        <dbReference type="SAM" id="MobiDB-lite"/>
    </source>
</evidence>
<comment type="caution">
    <text evidence="3">The sequence shown here is derived from an EMBL/GenBank/DDBJ whole genome shotgun (WGS) entry which is preliminary data.</text>
</comment>
<evidence type="ECO:0000313" key="4">
    <source>
        <dbReference type="Proteomes" id="UP001595891"/>
    </source>
</evidence>
<keyword evidence="2" id="KW-0732">Signal</keyword>
<evidence type="ECO:0000313" key="3">
    <source>
        <dbReference type="EMBL" id="MFC4590371.1"/>
    </source>
</evidence>
<sequence>MREKTRGARLAAAAGAIAVAMAAFAAPAPAEAAPSGAGSQRSAARQSEGGRPAALRRAAEQCGAGEICFWRDRDFAGVPWRWMPSNGYRDMPANLHDHVYSFYANAPGCFIDWDPLERRGVNSGDYAKAYDTNFGRRIDAVAPNC</sequence>
<dbReference type="EMBL" id="JBHSFN010000022">
    <property type="protein sequence ID" value="MFC4590371.1"/>
    <property type="molecule type" value="Genomic_DNA"/>
</dbReference>
<gene>
    <name evidence="3" type="ORF">ACFO8L_30055</name>
</gene>
<protein>
    <submittedName>
        <fullName evidence="3">Peptidase inhibitor family I36 protein</fullName>
    </submittedName>
</protein>
<name>A0ABV9EPE0_9ACTN</name>
<keyword evidence="4" id="KW-1185">Reference proteome</keyword>
<dbReference type="Pfam" id="PF03995">
    <property type="entry name" value="Inhibitor_I36"/>
    <property type="match status" value="1"/>
</dbReference>
<reference evidence="4" key="1">
    <citation type="journal article" date="2019" name="Int. J. Syst. Evol. Microbiol.">
        <title>The Global Catalogue of Microorganisms (GCM) 10K type strain sequencing project: providing services to taxonomists for standard genome sequencing and annotation.</title>
        <authorList>
            <consortium name="The Broad Institute Genomics Platform"/>
            <consortium name="The Broad Institute Genome Sequencing Center for Infectious Disease"/>
            <person name="Wu L."/>
            <person name="Ma J."/>
        </authorList>
    </citation>
    <scope>NUCLEOTIDE SEQUENCE [LARGE SCALE GENOMIC DNA]</scope>
    <source>
        <strain evidence="4">CCUG 49560</strain>
    </source>
</reference>
<proteinExistence type="predicted"/>
<organism evidence="3 4">
    <name type="scientific">Sphaerisporangium corydalis</name>
    <dbReference type="NCBI Taxonomy" id="1441875"/>
    <lineage>
        <taxon>Bacteria</taxon>
        <taxon>Bacillati</taxon>
        <taxon>Actinomycetota</taxon>
        <taxon>Actinomycetes</taxon>
        <taxon>Streptosporangiales</taxon>
        <taxon>Streptosporangiaceae</taxon>
        <taxon>Sphaerisporangium</taxon>
    </lineage>
</organism>
<feature type="signal peptide" evidence="2">
    <location>
        <begin position="1"/>
        <end position="25"/>
    </location>
</feature>
<evidence type="ECO:0000256" key="2">
    <source>
        <dbReference type="SAM" id="SignalP"/>
    </source>
</evidence>
<feature type="region of interest" description="Disordered" evidence="1">
    <location>
        <begin position="31"/>
        <end position="56"/>
    </location>
</feature>
<dbReference type="Proteomes" id="UP001595891">
    <property type="component" value="Unassembled WGS sequence"/>
</dbReference>
<accession>A0ABV9EPE0</accession>
<dbReference type="RefSeq" id="WP_262844122.1">
    <property type="nucleotide sequence ID" value="NZ_JANZYP010000025.1"/>
</dbReference>
<feature type="chain" id="PRO_5045062624" evidence="2">
    <location>
        <begin position="26"/>
        <end position="145"/>
    </location>
</feature>